<dbReference type="GO" id="GO:0004497">
    <property type="term" value="F:monooxygenase activity"/>
    <property type="evidence" value="ECO:0007669"/>
    <property type="project" value="UniProtKB-KW"/>
</dbReference>
<name>A0AAN9Y0C9_9HEMI</name>
<dbReference type="GO" id="GO:0016705">
    <property type="term" value="F:oxidoreductase activity, acting on paired donors, with incorporation or reduction of molecular oxygen"/>
    <property type="evidence" value="ECO:0007669"/>
    <property type="project" value="InterPro"/>
</dbReference>
<dbReference type="InterPro" id="IPR036396">
    <property type="entry name" value="Cyt_P450_sf"/>
</dbReference>
<dbReference type="GO" id="GO:0005506">
    <property type="term" value="F:iron ion binding"/>
    <property type="evidence" value="ECO:0007669"/>
    <property type="project" value="InterPro"/>
</dbReference>
<dbReference type="Pfam" id="PF00067">
    <property type="entry name" value="p450"/>
    <property type="match status" value="1"/>
</dbReference>
<evidence type="ECO:0000256" key="1">
    <source>
        <dbReference type="ARBA" id="ARBA00001971"/>
    </source>
</evidence>
<comment type="cofactor">
    <cofactor evidence="1 13">
        <name>heme</name>
        <dbReference type="ChEBI" id="CHEBI:30413"/>
    </cofactor>
</comment>
<dbReference type="InterPro" id="IPR050476">
    <property type="entry name" value="Insect_CytP450_Detox"/>
</dbReference>
<keyword evidence="11 14" id="KW-0503">Monooxygenase</keyword>
<keyword evidence="10 13" id="KW-0408">Iron</keyword>
<evidence type="ECO:0000313" key="16">
    <source>
        <dbReference type="Proteomes" id="UP001367676"/>
    </source>
</evidence>
<dbReference type="PANTHER" id="PTHR24292">
    <property type="entry name" value="CYTOCHROME P450"/>
    <property type="match status" value="1"/>
</dbReference>
<accession>A0AAN9Y0C9</accession>
<evidence type="ECO:0000256" key="11">
    <source>
        <dbReference type="ARBA" id="ARBA00023033"/>
    </source>
</evidence>
<dbReference type="Gene3D" id="1.10.630.10">
    <property type="entry name" value="Cytochrome P450"/>
    <property type="match status" value="1"/>
</dbReference>
<proteinExistence type="inferred from homology"/>
<dbReference type="EMBL" id="JBBCAQ010000034">
    <property type="protein sequence ID" value="KAK7579659.1"/>
    <property type="molecule type" value="Genomic_DNA"/>
</dbReference>
<comment type="similarity">
    <text evidence="4 14">Belongs to the cytochrome P450 family.</text>
</comment>
<reference evidence="15 16" key="1">
    <citation type="submission" date="2024-03" db="EMBL/GenBank/DDBJ databases">
        <title>Adaptation during the transition from Ophiocordyceps entomopathogen to insect associate is accompanied by gene loss and intensified selection.</title>
        <authorList>
            <person name="Ward C.M."/>
            <person name="Onetto C.A."/>
            <person name="Borneman A.R."/>
        </authorList>
    </citation>
    <scope>NUCLEOTIDE SEQUENCE [LARGE SCALE GENOMIC DNA]</scope>
    <source>
        <strain evidence="15">AWRI1</strain>
        <tissue evidence="15">Single Adult Female</tissue>
    </source>
</reference>
<evidence type="ECO:0000256" key="4">
    <source>
        <dbReference type="ARBA" id="ARBA00010617"/>
    </source>
</evidence>
<evidence type="ECO:0000256" key="13">
    <source>
        <dbReference type="PIRSR" id="PIRSR602401-1"/>
    </source>
</evidence>
<gene>
    <name evidence="15" type="ORF">V9T40_000288</name>
</gene>
<keyword evidence="12" id="KW-0472">Membrane</keyword>
<dbReference type="SUPFAM" id="SSF48264">
    <property type="entry name" value="Cytochrome P450"/>
    <property type="match status" value="1"/>
</dbReference>
<dbReference type="AlphaFoldDB" id="A0AAN9Y0C9"/>
<keyword evidence="8" id="KW-0492">Microsome</keyword>
<dbReference type="PRINTS" id="PR00463">
    <property type="entry name" value="EP450I"/>
</dbReference>
<evidence type="ECO:0000256" key="8">
    <source>
        <dbReference type="ARBA" id="ARBA00022848"/>
    </source>
</evidence>
<dbReference type="PANTHER" id="PTHR24292:SF100">
    <property type="entry name" value="CYTOCHROME P450 6A16, ISOFORM B-RELATED"/>
    <property type="match status" value="1"/>
</dbReference>
<keyword evidence="6 13" id="KW-0479">Metal-binding</keyword>
<dbReference type="InterPro" id="IPR017972">
    <property type="entry name" value="Cyt_P450_CS"/>
</dbReference>
<keyword evidence="9 14" id="KW-0560">Oxidoreductase</keyword>
<evidence type="ECO:0000256" key="2">
    <source>
        <dbReference type="ARBA" id="ARBA00004174"/>
    </source>
</evidence>
<evidence type="ECO:0000256" key="14">
    <source>
        <dbReference type="RuleBase" id="RU000461"/>
    </source>
</evidence>
<keyword evidence="16" id="KW-1185">Reference proteome</keyword>
<dbReference type="FunFam" id="1.10.630.10:FF:000042">
    <property type="entry name" value="Cytochrome P450"/>
    <property type="match status" value="1"/>
</dbReference>
<comment type="subcellular location">
    <subcellularLocation>
        <location evidence="3">Endoplasmic reticulum membrane</location>
        <topology evidence="3">Peripheral membrane protein</topology>
    </subcellularLocation>
    <subcellularLocation>
        <location evidence="2">Microsome membrane</location>
        <topology evidence="2">Peripheral membrane protein</topology>
    </subcellularLocation>
</comment>
<dbReference type="PROSITE" id="PS00086">
    <property type="entry name" value="CYTOCHROME_P450"/>
    <property type="match status" value="1"/>
</dbReference>
<evidence type="ECO:0000256" key="7">
    <source>
        <dbReference type="ARBA" id="ARBA00022824"/>
    </source>
</evidence>
<evidence type="ECO:0000256" key="3">
    <source>
        <dbReference type="ARBA" id="ARBA00004406"/>
    </source>
</evidence>
<evidence type="ECO:0000256" key="12">
    <source>
        <dbReference type="ARBA" id="ARBA00023136"/>
    </source>
</evidence>
<comment type="caution">
    <text evidence="15">The sequence shown here is derived from an EMBL/GenBank/DDBJ whole genome shotgun (WGS) entry which is preliminary data.</text>
</comment>
<dbReference type="InterPro" id="IPR002401">
    <property type="entry name" value="Cyt_P450_E_grp-I"/>
</dbReference>
<keyword evidence="7" id="KW-0256">Endoplasmic reticulum</keyword>
<organism evidence="15 16">
    <name type="scientific">Parthenolecanium corni</name>
    <dbReference type="NCBI Taxonomy" id="536013"/>
    <lineage>
        <taxon>Eukaryota</taxon>
        <taxon>Metazoa</taxon>
        <taxon>Ecdysozoa</taxon>
        <taxon>Arthropoda</taxon>
        <taxon>Hexapoda</taxon>
        <taxon>Insecta</taxon>
        <taxon>Pterygota</taxon>
        <taxon>Neoptera</taxon>
        <taxon>Paraneoptera</taxon>
        <taxon>Hemiptera</taxon>
        <taxon>Sternorrhyncha</taxon>
        <taxon>Coccoidea</taxon>
        <taxon>Coccidae</taxon>
        <taxon>Parthenolecanium</taxon>
    </lineage>
</organism>
<sequence length="502" mass="57984">MLMIVTLIVIFTSLWFLYIKFIRTSDFWKQKNIASAISVPVFGNIKDFILGKRHLIYIYDDIYNEFHSSQFVGIFEMRSPNLLILDAELANRILIKDFSYFYDRGGDVDEDLDPLNAHLVNLCGSRWRNTRNRLLPAFSSGKLKQMFGLIEDCVDELEKHVLPFVESGEPVDVRDVMAKFATDVIGRCALGLECNAMKDPNSEFRAIGRRIFKFTFKLVIRVCLKLINPNLLKLFPIKAVPVDIEIFFFSLLNEAMSLRKSAQERRVDFLQLMIDIREQEKQVNSKDELANSFSDTWLVANMFVFFAAGFETTANTLSFCLYELALNPDVQTKLREEIRKAVDSYELNYDVVTTLSYLDMVVSETLRKYPPIPMINRICTSEYRIPGTNTVLKKNTRITVPIYSYHYDERYFPNAHQFLPERFENAEKSLAYLPFGNGPRICIGMKFAKLEIKRCLATVILKYSFSTGPQTDIPLKIRARAIFLTPENGIKLRVTKIDNCTS</sequence>
<evidence type="ECO:0000313" key="15">
    <source>
        <dbReference type="EMBL" id="KAK7579659.1"/>
    </source>
</evidence>
<dbReference type="GO" id="GO:0005789">
    <property type="term" value="C:endoplasmic reticulum membrane"/>
    <property type="evidence" value="ECO:0007669"/>
    <property type="project" value="UniProtKB-SubCell"/>
</dbReference>
<evidence type="ECO:0000256" key="5">
    <source>
        <dbReference type="ARBA" id="ARBA00022617"/>
    </source>
</evidence>
<protein>
    <recommendedName>
        <fullName evidence="17">Cytochrome P450</fullName>
    </recommendedName>
</protein>
<feature type="binding site" description="axial binding residue" evidence="13">
    <location>
        <position position="442"/>
    </location>
    <ligand>
        <name>heme</name>
        <dbReference type="ChEBI" id="CHEBI:30413"/>
    </ligand>
    <ligandPart>
        <name>Fe</name>
        <dbReference type="ChEBI" id="CHEBI:18248"/>
    </ligandPart>
</feature>
<evidence type="ECO:0000256" key="6">
    <source>
        <dbReference type="ARBA" id="ARBA00022723"/>
    </source>
</evidence>
<dbReference type="CDD" id="cd11056">
    <property type="entry name" value="CYP6-like"/>
    <property type="match status" value="1"/>
</dbReference>
<keyword evidence="5 13" id="KW-0349">Heme</keyword>
<dbReference type="GO" id="GO:0020037">
    <property type="term" value="F:heme binding"/>
    <property type="evidence" value="ECO:0007669"/>
    <property type="project" value="InterPro"/>
</dbReference>
<dbReference type="Proteomes" id="UP001367676">
    <property type="component" value="Unassembled WGS sequence"/>
</dbReference>
<dbReference type="InterPro" id="IPR001128">
    <property type="entry name" value="Cyt_P450"/>
</dbReference>
<dbReference type="PRINTS" id="PR00385">
    <property type="entry name" value="P450"/>
</dbReference>
<evidence type="ECO:0000256" key="10">
    <source>
        <dbReference type="ARBA" id="ARBA00023004"/>
    </source>
</evidence>
<evidence type="ECO:0008006" key="17">
    <source>
        <dbReference type="Google" id="ProtNLM"/>
    </source>
</evidence>
<evidence type="ECO:0000256" key="9">
    <source>
        <dbReference type="ARBA" id="ARBA00023002"/>
    </source>
</evidence>